<keyword evidence="5" id="KW-0472">Membrane</keyword>
<organism evidence="6">
    <name type="scientific">Ectopseudomonas oleovorans</name>
    <name type="common">Pseudomonas oleovorans</name>
    <dbReference type="NCBI Taxonomy" id="301"/>
    <lineage>
        <taxon>Bacteria</taxon>
        <taxon>Pseudomonadati</taxon>
        <taxon>Pseudomonadota</taxon>
        <taxon>Gammaproteobacteria</taxon>
        <taxon>Pseudomonadales</taxon>
        <taxon>Pseudomonadaceae</taxon>
        <taxon>Ectopseudomonas</taxon>
    </lineage>
</organism>
<evidence type="ECO:0000256" key="4">
    <source>
        <dbReference type="ARBA" id="ARBA00022989"/>
    </source>
</evidence>
<dbReference type="EMBL" id="LR130779">
    <property type="protein sequence ID" value="VDN61296.1"/>
    <property type="molecule type" value="Genomic_DNA"/>
</dbReference>
<evidence type="ECO:0000256" key="5">
    <source>
        <dbReference type="ARBA" id="ARBA00023136"/>
    </source>
</evidence>
<name>A0A653AYY2_ECTOL</name>
<reference evidence="6" key="1">
    <citation type="submission" date="2018-11" db="EMBL/GenBank/DDBJ databases">
        <authorList>
            <consortium name="Genoscope - CEA"/>
            <person name="William W."/>
        </authorList>
    </citation>
    <scope>NUCLEOTIDE SEQUENCE [LARGE SCALE GENOMIC DNA]</scope>
    <source>
        <strain evidence="6">T9AD</strain>
    </source>
</reference>
<gene>
    <name evidence="6" type="ORF">POT9AD_0305</name>
</gene>
<evidence type="ECO:0000256" key="3">
    <source>
        <dbReference type="ARBA" id="ARBA00022692"/>
    </source>
</evidence>
<evidence type="ECO:0000256" key="2">
    <source>
        <dbReference type="ARBA" id="ARBA00022475"/>
    </source>
</evidence>
<dbReference type="Pfam" id="PF00892">
    <property type="entry name" value="EamA"/>
    <property type="match status" value="1"/>
</dbReference>
<accession>A0A653AYY2</accession>
<keyword evidence="3" id="KW-0812">Transmembrane</keyword>
<dbReference type="InterPro" id="IPR000620">
    <property type="entry name" value="EamA_dom"/>
</dbReference>
<evidence type="ECO:0000313" key="6">
    <source>
        <dbReference type="EMBL" id="VDN61296.1"/>
    </source>
</evidence>
<dbReference type="InterPro" id="IPR037185">
    <property type="entry name" value="EmrE-like"/>
</dbReference>
<dbReference type="GO" id="GO:0005886">
    <property type="term" value="C:plasma membrane"/>
    <property type="evidence" value="ECO:0007669"/>
    <property type="project" value="UniProtKB-SubCell"/>
</dbReference>
<evidence type="ECO:0000256" key="1">
    <source>
        <dbReference type="ARBA" id="ARBA00004651"/>
    </source>
</evidence>
<dbReference type="AlphaFoldDB" id="A0A653AYY2"/>
<protein>
    <submittedName>
        <fullName evidence="6">Inner membrane transporter RhtA</fullName>
    </submittedName>
</protein>
<dbReference type="InterPro" id="IPR051258">
    <property type="entry name" value="Diverse_Substrate_Transporter"/>
</dbReference>
<sequence length="299" mass="31453">MQDLTEATPSNPPHPRHGTSPRLRNGVVAAILFCLISMLSIQLGASLSLDVMERFGSYTTTWVRLCFAAAILYLIVRPKLLTFNRQQWTGALLLGAAMALMTTSIFQAIRSAPLGLVVAINFLGPICIALAGVSGYRAYLWPALSLVGVVLIAYDGTSWVTDARGLLFSLGAALGWGGYILLMKRVGSQFSGLQGLSVSLLAAAAIMTPIGLAQATQLHDPQLYIQGAGLALLVPLLPYVLEMQALRKLSTAVFGLLMSLEPAVAALLGFMVLSQTLSALQVIGVGCVVAASAGVLKGK</sequence>
<dbReference type="PANTHER" id="PTHR42920:SF5">
    <property type="entry name" value="EAMA DOMAIN-CONTAINING PROTEIN"/>
    <property type="match status" value="1"/>
</dbReference>
<keyword evidence="2" id="KW-1003">Cell membrane</keyword>
<proteinExistence type="predicted"/>
<dbReference type="PANTHER" id="PTHR42920">
    <property type="entry name" value="OS03G0707200 PROTEIN-RELATED"/>
    <property type="match status" value="1"/>
</dbReference>
<dbReference type="OrthoDB" id="9815120at2"/>
<keyword evidence="4" id="KW-1133">Transmembrane helix</keyword>
<dbReference type="SUPFAM" id="SSF103481">
    <property type="entry name" value="Multidrug resistance efflux transporter EmrE"/>
    <property type="match status" value="2"/>
</dbReference>
<comment type="subcellular location">
    <subcellularLocation>
        <location evidence="1">Cell membrane</location>
        <topology evidence="1">Multi-pass membrane protein</topology>
    </subcellularLocation>
</comment>